<accession>A0ABP8M2B4</accession>
<protein>
    <submittedName>
        <fullName evidence="1">Uncharacterized protein</fullName>
    </submittedName>
</protein>
<organism evidence="1 2">
    <name type="scientific">Ravibacter arvi</name>
    <dbReference type="NCBI Taxonomy" id="2051041"/>
    <lineage>
        <taxon>Bacteria</taxon>
        <taxon>Pseudomonadati</taxon>
        <taxon>Bacteroidota</taxon>
        <taxon>Cytophagia</taxon>
        <taxon>Cytophagales</taxon>
        <taxon>Spirosomataceae</taxon>
        <taxon>Ravibacter</taxon>
    </lineage>
</organism>
<evidence type="ECO:0000313" key="2">
    <source>
        <dbReference type="Proteomes" id="UP001501508"/>
    </source>
</evidence>
<name>A0ABP8M2B4_9BACT</name>
<gene>
    <name evidence="1" type="ORF">GCM10023091_27520</name>
</gene>
<evidence type="ECO:0000313" key="1">
    <source>
        <dbReference type="EMBL" id="GAA4441764.1"/>
    </source>
</evidence>
<reference evidence="2" key="1">
    <citation type="journal article" date="2019" name="Int. J. Syst. Evol. Microbiol.">
        <title>The Global Catalogue of Microorganisms (GCM) 10K type strain sequencing project: providing services to taxonomists for standard genome sequencing and annotation.</title>
        <authorList>
            <consortium name="The Broad Institute Genomics Platform"/>
            <consortium name="The Broad Institute Genome Sequencing Center for Infectious Disease"/>
            <person name="Wu L."/>
            <person name="Ma J."/>
        </authorList>
    </citation>
    <scope>NUCLEOTIDE SEQUENCE [LARGE SCALE GENOMIC DNA]</scope>
    <source>
        <strain evidence="2">JCM 31920</strain>
    </source>
</reference>
<sequence>MVGDCINADKQELFQTSKGISYQCDTTNRILLKFDTFELGLRIQQFQCLRRSLNQVDIKGRLFDLSDESDHLLVEAPMVNFQHRLTLCEIIQLRELVNGTYFALELHSMLHEILEPKHSLIYKPSI</sequence>
<proteinExistence type="predicted"/>
<dbReference type="EMBL" id="BAABEY010000025">
    <property type="protein sequence ID" value="GAA4441764.1"/>
    <property type="molecule type" value="Genomic_DNA"/>
</dbReference>
<keyword evidence="2" id="KW-1185">Reference proteome</keyword>
<dbReference type="Proteomes" id="UP001501508">
    <property type="component" value="Unassembled WGS sequence"/>
</dbReference>
<comment type="caution">
    <text evidence="1">The sequence shown here is derived from an EMBL/GenBank/DDBJ whole genome shotgun (WGS) entry which is preliminary data.</text>
</comment>